<feature type="compositionally biased region" description="Pro residues" evidence="1">
    <location>
        <begin position="226"/>
        <end position="235"/>
    </location>
</feature>
<protein>
    <submittedName>
        <fullName evidence="2">Uncharacterized protein</fullName>
    </submittedName>
</protein>
<name>A0A6A5RD79_9PLEO</name>
<proteinExistence type="predicted"/>
<dbReference type="AlphaFoldDB" id="A0A6A5RD79"/>
<dbReference type="GeneID" id="54354462"/>
<keyword evidence="3" id="KW-1185">Reference proteome</keyword>
<reference evidence="2" key="1">
    <citation type="journal article" date="2020" name="Stud. Mycol.">
        <title>101 Dothideomycetes genomes: a test case for predicting lifestyles and emergence of pathogens.</title>
        <authorList>
            <person name="Haridas S."/>
            <person name="Albert R."/>
            <person name="Binder M."/>
            <person name="Bloem J."/>
            <person name="Labutti K."/>
            <person name="Salamov A."/>
            <person name="Andreopoulos B."/>
            <person name="Baker S."/>
            <person name="Barry K."/>
            <person name="Bills G."/>
            <person name="Bluhm B."/>
            <person name="Cannon C."/>
            <person name="Castanera R."/>
            <person name="Culley D."/>
            <person name="Daum C."/>
            <person name="Ezra D."/>
            <person name="Gonzalez J."/>
            <person name="Henrissat B."/>
            <person name="Kuo A."/>
            <person name="Liang C."/>
            <person name="Lipzen A."/>
            <person name="Lutzoni F."/>
            <person name="Magnuson J."/>
            <person name="Mondo S."/>
            <person name="Nolan M."/>
            <person name="Ohm R."/>
            <person name="Pangilinan J."/>
            <person name="Park H.-J."/>
            <person name="Ramirez L."/>
            <person name="Alfaro M."/>
            <person name="Sun H."/>
            <person name="Tritt A."/>
            <person name="Yoshinaga Y."/>
            <person name="Zwiers L.-H."/>
            <person name="Turgeon B."/>
            <person name="Goodwin S."/>
            <person name="Spatafora J."/>
            <person name="Crous P."/>
            <person name="Grigoriev I."/>
        </authorList>
    </citation>
    <scope>NUCLEOTIDE SEQUENCE</scope>
    <source>
        <strain evidence="2">CBS 183.55</strain>
    </source>
</reference>
<evidence type="ECO:0000313" key="2">
    <source>
        <dbReference type="EMBL" id="KAF1926215.1"/>
    </source>
</evidence>
<gene>
    <name evidence="2" type="ORF">M421DRAFT_7151</name>
</gene>
<feature type="region of interest" description="Disordered" evidence="1">
    <location>
        <begin position="208"/>
        <end position="305"/>
    </location>
</feature>
<dbReference type="EMBL" id="ML978978">
    <property type="protein sequence ID" value="KAF1926215.1"/>
    <property type="molecule type" value="Genomic_DNA"/>
</dbReference>
<feature type="compositionally biased region" description="Polar residues" evidence="1">
    <location>
        <begin position="267"/>
        <end position="276"/>
    </location>
</feature>
<sequence>MTAQRKAIGGPRGRPRADPRRTRVFYDRDAVLHLLWQFYPELLHYFPPIDSFVTLQGEDRSVDVSSNPSPIALLEVGRMWQADPSSEPHQGERAILCVWDRGGYNSDEPELIPYGYRGTGIYKSRSDRAIVSANGFDATGVFSELRENRTPRQNPALDDLHVIALFQFIMMLRGNRRYYWYGERHWESHEHHLAPLIQALGIVTRKSRQAYPGGPQGALAGAAIPPEQPLPPRSPASPHQLPYQRPPSPPRGRVQPQQLLPALASRPHSQNTLTTSERYRPVSPFPFMPSGSSVPSPTNPRLGANAKHTKNHIRYTASRLADPPSPQDSVINGDASNRPISLVLVATEAADGVVDNRTTTEESTQLEEELLAKTQSSSSDGQRQHPIYKVRSESRRRSRRGK</sequence>
<dbReference type="Proteomes" id="UP000800082">
    <property type="component" value="Unassembled WGS sequence"/>
</dbReference>
<organism evidence="2 3">
    <name type="scientific">Didymella exigua CBS 183.55</name>
    <dbReference type="NCBI Taxonomy" id="1150837"/>
    <lineage>
        <taxon>Eukaryota</taxon>
        <taxon>Fungi</taxon>
        <taxon>Dikarya</taxon>
        <taxon>Ascomycota</taxon>
        <taxon>Pezizomycotina</taxon>
        <taxon>Dothideomycetes</taxon>
        <taxon>Pleosporomycetidae</taxon>
        <taxon>Pleosporales</taxon>
        <taxon>Pleosporineae</taxon>
        <taxon>Didymellaceae</taxon>
        <taxon>Didymella</taxon>
    </lineage>
</organism>
<accession>A0A6A5RD79</accession>
<dbReference type="RefSeq" id="XP_033446467.1">
    <property type="nucleotide sequence ID" value="XM_033596795.1"/>
</dbReference>
<evidence type="ECO:0000256" key="1">
    <source>
        <dbReference type="SAM" id="MobiDB-lite"/>
    </source>
</evidence>
<dbReference type="OrthoDB" id="3799283at2759"/>
<evidence type="ECO:0000313" key="3">
    <source>
        <dbReference type="Proteomes" id="UP000800082"/>
    </source>
</evidence>
<feature type="region of interest" description="Disordered" evidence="1">
    <location>
        <begin position="354"/>
        <end position="402"/>
    </location>
</feature>
<feature type="region of interest" description="Disordered" evidence="1">
    <location>
        <begin position="1"/>
        <end position="20"/>
    </location>
</feature>